<dbReference type="Gene3D" id="3.90.550.10">
    <property type="entry name" value="Spore Coat Polysaccharide Biosynthesis Protein SpsA, Chain A"/>
    <property type="match status" value="1"/>
</dbReference>
<keyword evidence="2" id="KW-0808">Transferase</keyword>
<dbReference type="PANTHER" id="PTHR43685">
    <property type="entry name" value="GLYCOSYLTRANSFERASE"/>
    <property type="match status" value="1"/>
</dbReference>
<dbReference type="EMBL" id="BNAI01000003">
    <property type="protein sequence ID" value="GHF17609.1"/>
    <property type="molecule type" value="Genomic_DNA"/>
</dbReference>
<evidence type="ECO:0000313" key="2">
    <source>
        <dbReference type="EMBL" id="GHF17609.1"/>
    </source>
</evidence>
<dbReference type="RefSeq" id="WP_191283158.1">
    <property type="nucleotide sequence ID" value="NZ_BNAI01000003.1"/>
</dbReference>
<dbReference type="CDD" id="cd06423">
    <property type="entry name" value="CESA_like"/>
    <property type="match status" value="1"/>
</dbReference>
<name>A0A8J3M2B9_9MICO</name>
<protein>
    <submittedName>
        <fullName evidence="2">Glycosyl transferase</fullName>
    </submittedName>
</protein>
<proteinExistence type="predicted"/>
<sequence>MTGGPTVSIVIPAYNEERTIRACVVAALEQTVPADEIIVVNNKSTDSTAKMLKALKTEFPDAPLVIVDQNDEQGITPTRNAGFNAATSEVLGRIDADSILEPEWVAEVKRIFSDPTVGAATGPMIYYDMPLRRFGARADDNMRRALLKLTKEYHFVFGSNMAIRASAWRDIRDHVCNDADIEMHEDLDLGIHLFDRGHKIVYGSKMVSGMSARRLDANPMDYLRYVMRWEKTYDRHNIFNPALRAPMVVFSAIYPLGKLMRQQHLKSLKGGGVGPSAWAG</sequence>
<dbReference type="InterPro" id="IPR001173">
    <property type="entry name" value="Glyco_trans_2-like"/>
</dbReference>
<keyword evidence="3" id="KW-1185">Reference proteome</keyword>
<feature type="domain" description="Glycosyltransferase 2-like" evidence="1">
    <location>
        <begin position="8"/>
        <end position="170"/>
    </location>
</feature>
<dbReference type="InterPro" id="IPR029044">
    <property type="entry name" value="Nucleotide-diphossugar_trans"/>
</dbReference>
<organism evidence="2 3">
    <name type="scientific">Pseudolysinimonas yzui</name>
    <dbReference type="NCBI Taxonomy" id="2708254"/>
    <lineage>
        <taxon>Bacteria</taxon>
        <taxon>Bacillati</taxon>
        <taxon>Actinomycetota</taxon>
        <taxon>Actinomycetes</taxon>
        <taxon>Micrococcales</taxon>
        <taxon>Microbacteriaceae</taxon>
        <taxon>Pseudolysinimonas</taxon>
    </lineage>
</organism>
<evidence type="ECO:0000259" key="1">
    <source>
        <dbReference type="Pfam" id="PF00535"/>
    </source>
</evidence>
<reference evidence="2" key="2">
    <citation type="submission" date="2020-09" db="EMBL/GenBank/DDBJ databases">
        <authorList>
            <person name="Sun Q."/>
            <person name="Zhou Y."/>
        </authorList>
    </citation>
    <scope>NUCLEOTIDE SEQUENCE</scope>
    <source>
        <strain evidence="2">CGMCC 1.16548</strain>
    </source>
</reference>
<evidence type="ECO:0000313" key="3">
    <source>
        <dbReference type="Proteomes" id="UP000617531"/>
    </source>
</evidence>
<dbReference type="InterPro" id="IPR050834">
    <property type="entry name" value="Glycosyltransf_2"/>
</dbReference>
<dbReference type="GO" id="GO:0044010">
    <property type="term" value="P:single-species biofilm formation"/>
    <property type="evidence" value="ECO:0007669"/>
    <property type="project" value="TreeGrafter"/>
</dbReference>
<comment type="caution">
    <text evidence="2">The sequence shown here is derived from an EMBL/GenBank/DDBJ whole genome shotgun (WGS) entry which is preliminary data.</text>
</comment>
<gene>
    <name evidence="2" type="ORF">GCM10011600_18020</name>
</gene>
<dbReference type="GO" id="GO:0016740">
    <property type="term" value="F:transferase activity"/>
    <property type="evidence" value="ECO:0007669"/>
    <property type="project" value="UniProtKB-KW"/>
</dbReference>
<dbReference type="SUPFAM" id="SSF53448">
    <property type="entry name" value="Nucleotide-diphospho-sugar transferases"/>
    <property type="match status" value="1"/>
</dbReference>
<dbReference type="Pfam" id="PF00535">
    <property type="entry name" value="Glycos_transf_2"/>
    <property type="match status" value="1"/>
</dbReference>
<dbReference type="AlphaFoldDB" id="A0A8J3M2B9"/>
<accession>A0A8J3M2B9</accession>
<reference evidence="2" key="1">
    <citation type="journal article" date="2014" name="Int. J. Syst. Evol. Microbiol.">
        <title>Complete genome sequence of Corynebacterium casei LMG S-19264T (=DSM 44701T), isolated from a smear-ripened cheese.</title>
        <authorList>
            <consortium name="US DOE Joint Genome Institute (JGI-PGF)"/>
            <person name="Walter F."/>
            <person name="Albersmeier A."/>
            <person name="Kalinowski J."/>
            <person name="Ruckert C."/>
        </authorList>
    </citation>
    <scope>NUCLEOTIDE SEQUENCE</scope>
    <source>
        <strain evidence="2">CGMCC 1.16548</strain>
    </source>
</reference>
<dbReference type="Proteomes" id="UP000617531">
    <property type="component" value="Unassembled WGS sequence"/>
</dbReference>
<dbReference type="PANTHER" id="PTHR43685:SF13">
    <property type="entry name" value="O ANTIGEN BIOSYNTHESIS RHAMNOSYLTRANSFERASE RFBN"/>
    <property type="match status" value="1"/>
</dbReference>